<feature type="repeat" description="TPR" evidence="3">
    <location>
        <begin position="912"/>
        <end position="945"/>
    </location>
</feature>
<feature type="compositionally biased region" description="Low complexity" evidence="4">
    <location>
        <begin position="721"/>
        <end position="732"/>
    </location>
</feature>
<dbReference type="InterPro" id="IPR011990">
    <property type="entry name" value="TPR-like_helical_dom_sf"/>
</dbReference>
<evidence type="ECO:0000256" key="2">
    <source>
        <dbReference type="ARBA" id="ARBA00022803"/>
    </source>
</evidence>
<keyword evidence="2 3" id="KW-0802">TPR repeat</keyword>
<name>A0AAD5TT42_9FUNG</name>
<evidence type="ECO:0000313" key="5">
    <source>
        <dbReference type="EMBL" id="KAJ3184569.1"/>
    </source>
</evidence>
<dbReference type="Proteomes" id="UP001212152">
    <property type="component" value="Unassembled WGS sequence"/>
</dbReference>
<feature type="repeat" description="TPR" evidence="3">
    <location>
        <begin position="1014"/>
        <end position="1047"/>
    </location>
</feature>
<feature type="repeat" description="TPR" evidence="3">
    <location>
        <begin position="1668"/>
        <end position="1701"/>
    </location>
</feature>
<dbReference type="SMART" id="SM00028">
    <property type="entry name" value="TPR"/>
    <property type="match status" value="25"/>
</dbReference>
<dbReference type="SUPFAM" id="SSF48439">
    <property type="entry name" value="Protein prenylyltransferase"/>
    <property type="match status" value="1"/>
</dbReference>
<protein>
    <submittedName>
        <fullName evidence="5">Cytochrome c oxidase subunit 1</fullName>
    </submittedName>
</protein>
<dbReference type="Pfam" id="PF13432">
    <property type="entry name" value="TPR_16"/>
    <property type="match status" value="5"/>
</dbReference>
<accession>A0AAD5TT42</accession>
<feature type="region of interest" description="Disordered" evidence="4">
    <location>
        <begin position="56"/>
        <end position="88"/>
    </location>
</feature>
<feature type="region of interest" description="Disordered" evidence="4">
    <location>
        <begin position="1"/>
        <end position="39"/>
    </location>
</feature>
<feature type="repeat" description="TPR" evidence="3">
    <location>
        <begin position="1804"/>
        <end position="1837"/>
    </location>
</feature>
<sequence>MQNRATLEISHAPHETFGREVTGRVPAGPQKDSTSHDVPSLDVILVGHKVEVLGSDREAGAQDPSSQTAGGHYLYGPSGDSQHEQFLDDPFHEDTDQQREQPTQMEPMIVDVVPKPVEAVEEHLEISHFNSFQDVDDVVRKYTAIIEARSKELRSAPGGLVSEEDTFDEARHPFSAAEFDEVFDSRESAEVESVQKEVFMEPEMLTLVASKNNRTAVLPASNSVVPKKQVTLRDHKLLEPSESILMDPLHISSYKAEQSPLPKALDVDIRNFEGNSASDLDISWMEPARQEMVVTSLRAVMQNRASKRPKLERRRQTAVDAPKTFSFAKFTQLQETYDRPNRRQPDLLELESTRESVAVSPRDSRPVYAETLEDLKRVEGELDESIRMDQYVAAPILLTGRTMPIDRIPIAIGSVALGMSWTPAQPSLSSPLRSHGAGRSIPATAEKAGTAKAREQPSGGNQHKDIFQIPSSSTHTPSILFSFKLSTGIASPLQGNDQLLSAQLVDSWTTPADLYSTTIFSSLRTSTADPLEVAPESTAPSETAILAVDEPSSMLPGVIVEVPGGDDQHSLDAVYMNSNAKATAVDNLAGAPQEDAVLPGPEQQIEVNEEPSLDVSSTSIADAVAIDEASITIPETQAKEVPTTVELPAEPEIPLAPILPPPLAAVPDPKIILNAAQAQAAAEKRRNVRLSAVQPASRIVSKTDQPARRSANASPQPASRGGVTKTGTPVTPARRSVVASTPTRRGLKSPMLAKTPAVVPDAPRQIVLPQAIPPPVSESEKSSSTSGSDSDETASDSESDSDSSDAEDTYRKPSKKRPKEHVDTVGAKVISQFKSSLPAAVEIPPEQGEELYKRVHDPNRRKATMTSEERLRYPVFLETGEDISLTAKNAEKREHEIIEMNRVIEEDEVPIPANLRRRGFFLGQQGEYRLALADFNKSLEYDPFNSDALWYRHQLHLLFGDVQAALRDLDAITEANRQHLGAFQMKGRIYQELGAVKMAVVNYSQVIKLKPYDADAYLQRASLFEQENEMVYANEDYKMVRQLDPTNVPAMRNLAIYSFERRLWTDSNDAFTRLIELNPNDYDAYVYRARANAHLGRFEDAFLDLSTAVKINPAHPAIYFHRASLLRVRNPFKAIEDYSVVLLLEDSKLSVEAYYQRALLYYTLQQYENAASDLETVIRIAPQRAQAHLTLGILHMRYFNDLNEALKCFDRSIAINTTQTFAYLCRGDLYQLIQKHLRTNESALNSARIRKRVKTAGKYRDVDPVDLTGPAILEHYLDLGVKEYSRAIHIAPYNHVLYLYRGKLLLNMGRMKEATYDFQTAFELNSEIAQTFMQRALVLSFQRKYAQIIDEFNKKSRLETIEDAQLFILVAKARINCKDHEGALKNLAEALKYNKREPEVYLLRGVCYEKLQDWTNAIKEFTPCIHLNPAFSKAYFHRGLCKLHLQDDQGISDMSKAIKLDPDYFEAYITRASYYQMKGDYQLAIEDCTEALRVEPTSIRAYLLRGGCNCKLLQFDIALADFGQAITIDRTSHHAFYNRAVTYQLMHDYENAIKDYSIVMLLYNDSNAYRNRGLIYWKQGDTENALLDLIAARDAFPEDSKLGALLGVCLQTLGRLDESIEQFTAAVKLNPLMREALIARGNVYAAKGDVATARKDYLRVLHIDPQCTEALVNMAYTLQGEGRRKKAYDLFTMALAVDPNCKAALEGRAVIQFSRSNFFGALVDICKALALDHKNPEYLTNRGVVYQALGDNVSAMQSYKLALKADPNYAHAHLNEANMYFSQRKWEEALARYTKTLALAPSTVSAYLNRGIAKAMLNDLSGALEDFNEAERLNPLIPETFYNRAHVLQLLGRQQEAEKDYTTILELSPFDSMVYNKRGKVRGHRSDLSGAMEDFAMAIAQDDGESLAVAAR</sequence>
<dbReference type="PROSITE" id="PS50005">
    <property type="entry name" value="TPR"/>
    <property type="match status" value="14"/>
</dbReference>
<dbReference type="InterPro" id="IPR050498">
    <property type="entry name" value="Ycf3"/>
</dbReference>
<dbReference type="PANTHER" id="PTHR44858">
    <property type="entry name" value="TETRATRICOPEPTIDE REPEAT PROTEIN 6"/>
    <property type="match status" value="1"/>
</dbReference>
<keyword evidence="6" id="KW-1185">Reference proteome</keyword>
<evidence type="ECO:0000256" key="3">
    <source>
        <dbReference type="PROSITE-ProRule" id="PRU00339"/>
    </source>
</evidence>
<gene>
    <name evidence="5" type="primary">TTC6</name>
    <name evidence="5" type="ORF">HDU87_003970</name>
</gene>
<organism evidence="5 6">
    <name type="scientific">Geranomyces variabilis</name>
    <dbReference type="NCBI Taxonomy" id="109894"/>
    <lineage>
        <taxon>Eukaryota</taxon>
        <taxon>Fungi</taxon>
        <taxon>Fungi incertae sedis</taxon>
        <taxon>Chytridiomycota</taxon>
        <taxon>Chytridiomycota incertae sedis</taxon>
        <taxon>Chytridiomycetes</taxon>
        <taxon>Spizellomycetales</taxon>
        <taxon>Powellomycetaceae</taxon>
        <taxon>Geranomyces</taxon>
    </lineage>
</organism>
<feature type="repeat" description="TPR" evidence="3">
    <location>
        <begin position="1600"/>
        <end position="1633"/>
    </location>
</feature>
<feature type="repeat" description="TPR" evidence="3">
    <location>
        <begin position="1566"/>
        <end position="1599"/>
    </location>
</feature>
<dbReference type="PANTHER" id="PTHR44858:SF1">
    <property type="entry name" value="UDP-N-ACETYLGLUCOSAMINE--PEPTIDE N-ACETYLGLUCOSAMINYLTRANSFERASE SPINDLY-RELATED"/>
    <property type="match status" value="1"/>
</dbReference>
<dbReference type="SUPFAM" id="SSF48452">
    <property type="entry name" value="TPR-like"/>
    <property type="match status" value="3"/>
</dbReference>
<keyword evidence="1" id="KW-0677">Repeat</keyword>
<feature type="repeat" description="TPR" evidence="3">
    <location>
        <begin position="1465"/>
        <end position="1498"/>
    </location>
</feature>
<comment type="caution">
    <text evidence="5">The sequence shown here is derived from an EMBL/GenBank/DDBJ whole genome shotgun (WGS) entry which is preliminary data.</text>
</comment>
<dbReference type="Pfam" id="PF13181">
    <property type="entry name" value="TPR_8"/>
    <property type="match status" value="5"/>
</dbReference>
<feature type="repeat" description="TPR" evidence="3">
    <location>
        <begin position="1838"/>
        <end position="1871"/>
    </location>
</feature>
<feature type="repeat" description="TPR" evidence="3">
    <location>
        <begin position="1736"/>
        <end position="1769"/>
    </location>
</feature>
<feature type="region of interest" description="Disordered" evidence="4">
    <location>
        <begin position="427"/>
        <end position="462"/>
    </location>
</feature>
<evidence type="ECO:0000256" key="1">
    <source>
        <dbReference type="ARBA" id="ARBA00022737"/>
    </source>
</evidence>
<proteinExistence type="predicted"/>
<feature type="region of interest" description="Disordered" evidence="4">
    <location>
        <begin position="689"/>
        <end position="823"/>
    </location>
</feature>
<feature type="repeat" description="TPR" evidence="3">
    <location>
        <begin position="1398"/>
        <end position="1431"/>
    </location>
</feature>
<feature type="repeat" description="TPR" evidence="3">
    <location>
        <begin position="1634"/>
        <end position="1667"/>
    </location>
</feature>
<dbReference type="InterPro" id="IPR019734">
    <property type="entry name" value="TPR_rpt"/>
</dbReference>
<evidence type="ECO:0000256" key="4">
    <source>
        <dbReference type="SAM" id="MobiDB-lite"/>
    </source>
</evidence>
<feature type="compositionally biased region" description="Basic and acidic residues" evidence="4">
    <location>
        <begin position="11"/>
        <end position="22"/>
    </location>
</feature>
<reference evidence="5" key="1">
    <citation type="submission" date="2020-05" db="EMBL/GenBank/DDBJ databases">
        <title>Phylogenomic resolution of chytrid fungi.</title>
        <authorList>
            <person name="Stajich J.E."/>
            <person name="Amses K."/>
            <person name="Simmons R."/>
            <person name="Seto K."/>
            <person name="Myers J."/>
            <person name="Bonds A."/>
            <person name="Quandt C.A."/>
            <person name="Barry K."/>
            <person name="Liu P."/>
            <person name="Grigoriev I."/>
            <person name="Longcore J.E."/>
            <person name="James T.Y."/>
        </authorList>
    </citation>
    <scope>NUCLEOTIDE SEQUENCE</scope>
    <source>
        <strain evidence="5">JEL0379</strain>
    </source>
</reference>
<evidence type="ECO:0000313" key="6">
    <source>
        <dbReference type="Proteomes" id="UP001212152"/>
    </source>
</evidence>
<dbReference type="Gene3D" id="1.25.40.10">
    <property type="entry name" value="Tetratricopeptide repeat domain"/>
    <property type="match status" value="10"/>
</dbReference>
<feature type="repeat" description="TPR" evidence="3">
    <location>
        <begin position="980"/>
        <end position="1013"/>
    </location>
</feature>
<feature type="compositionally biased region" description="Acidic residues" evidence="4">
    <location>
        <begin position="789"/>
        <end position="807"/>
    </location>
</feature>
<feature type="repeat" description="TPR" evidence="3">
    <location>
        <begin position="1770"/>
        <end position="1803"/>
    </location>
</feature>
<feature type="repeat" description="TPR" evidence="3">
    <location>
        <begin position="1151"/>
        <end position="1184"/>
    </location>
</feature>
<dbReference type="EMBL" id="JADGJQ010000003">
    <property type="protein sequence ID" value="KAJ3184569.1"/>
    <property type="molecule type" value="Genomic_DNA"/>
</dbReference>